<reference evidence="9" key="1">
    <citation type="journal article" date="2019" name="Int. J. Syst. Evol. Microbiol.">
        <title>The Global Catalogue of Microorganisms (GCM) 10K type strain sequencing project: providing services to taxonomists for standard genome sequencing and annotation.</title>
        <authorList>
            <consortium name="The Broad Institute Genomics Platform"/>
            <consortium name="The Broad Institute Genome Sequencing Center for Infectious Disease"/>
            <person name="Wu L."/>
            <person name="Ma J."/>
        </authorList>
    </citation>
    <scope>NUCLEOTIDE SEQUENCE [LARGE SCALE GENOMIC DNA]</scope>
    <source>
        <strain evidence="9">KCTC 52925</strain>
    </source>
</reference>
<organism evidence="8 9">
    <name type="scientific">Christiangramia antarctica</name>
    <dbReference type="NCBI Taxonomy" id="2058158"/>
    <lineage>
        <taxon>Bacteria</taxon>
        <taxon>Pseudomonadati</taxon>
        <taxon>Bacteroidota</taxon>
        <taxon>Flavobacteriia</taxon>
        <taxon>Flavobacteriales</taxon>
        <taxon>Flavobacteriaceae</taxon>
        <taxon>Christiangramia</taxon>
    </lineage>
</organism>
<comment type="caution">
    <text evidence="8">The sequence shown here is derived from an EMBL/GenBank/DDBJ whole genome shotgun (WGS) entry which is preliminary data.</text>
</comment>
<dbReference type="PANTHER" id="PTHR30572">
    <property type="entry name" value="MEMBRANE COMPONENT OF TRANSPORTER-RELATED"/>
    <property type="match status" value="1"/>
</dbReference>
<name>A0ABW5X6H7_9FLAO</name>
<evidence type="ECO:0000313" key="9">
    <source>
        <dbReference type="Proteomes" id="UP001597438"/>
    </source>
</evidence>
<keyword evidence="9" id="KW-1185">Reference proteome</keyword>
<dbReference type="Pfam" id="PF02687">
    <property type="entry name" value="FtsX"/>
    <property type="match status" value="2"/>
</dbReference>
<feature type="transmembrane region" description="Helical" evidence="6">
    <location>
        <begin position="757"/>
        <end position="784"/>
    </location>
</feature>
<feature type="transmembrane region" description="Helical" evidence="6">
    <location>
        <begin position="21"/>
        <end position="42"/>
    </location>
</feature>
<proteinExistence type="predicted"/>
<dbReference type="PANTHER" id="PTHR30572:SF18">
    <property type="entry name" value="ABC-TYPE MACROLIDE FAMILY EXPORT SYSTEM PERMEASE COMPONENT 2"/>
    <property type="match status" value="1"/>
</dbReference>
<feature type="transmembrane region" description="Helical" evidence="6">
    <location>
        <begin position="286"/>
        <end position="304"/>
    </location>
</feature>
<gene>
    <name evidence="8" type="ORF">ACFSYS_06650</name>
</gene>
<accession>A0ABW5X6H7</accession>
<evidence type="ECO:0000256" key="6">
    <source>
        <dbReference type="SAM" id="Phobius"/>
    </source>
</evidence>
<dbReference type="EMBL" id="JBHUOJ010000012">
    <property type="protein sequence ID" value="MFD2832963.1"/>
    <property type="molecule type" value="Genomic_DNA"/>
</dbReference>
<feature type="transmembrane region" description="Helical" evidence="6">
    <location>
        <begin position="339"/>
        <end position="359"/>
    </location>
</feature>
<dbReference type="Proteomes" id="UP001597438">
    <property type="component" value="Unassembled WGS sequence"/>
</dbReference>
<evidence type="ECO:0000259" key="7">
    <source>
        <dbReference type="PROSITE" id="PS50112"/>
    </source>
</evidence>
<evidence type="ECO:0000256" key="5">
    <source>
        <dbReference type="ARBA" id="ARBA00023136"/>
    </source>
</evidence>
<evidence type="ECO:0000256" key="4">
    <source>
        <dbReference type="ARBA" id="ARBA00022989"/>
    </source>
</evidence>
<dbReference type="InterPro" id="IPR003838">
    <property type="entry name" value="ABC3_permease_C"/>
</dbReference>
<dbReference type="RefSeq" id="WP_251741394.1">
    <property type="nucleotide sequence ID" value="NZ_JBHUOJ010000012.1"/>
</dbReference>
<dbReference type="Pfam" id="PF12704">
    <property type="entry name" value="MacB_PCD"/>
    <property type="match status" value="1"/>
</dbReference>
<sequence>MFKNFIKISWRKIKSDKTFSFINILGLSIGLTITLLLFMFVMKEKSFDTMYANKDRIYRVIFHTTDQRNNEIWATVPAALKPEAQMEIPDIEKSSRLWDHDFGKTASIEANNEQFSEPKLYYTDPEFFQIFQLNFVYGSSNKQLERPNTVVLSKSTAKKFFGETNPIGQTLSIDNKRKMEVTGVYEDFPSNSSLDGNVIASFRSIGFYKEPSWSNASFETYFLLNKNADVGSVTQKMQDLVDNNVPKEDQWYSLALQPLEKMHLYSSEIKSAYSSKIGSIEEVRNFSLLALLILLIACINYMNLATARSQKSMKDVGINKTLGASNRVLILRFFTETGFVTLIAILLAFIFTVLAIPVFEGVVGTSLSLNFLWSFQFIVAILGIWVITTLIAGSFPALHLSRFSPIEVMQSGKTRESFSANLRKGLVIAQFSASVILIISTIVIYNQLEFMRNKNLGYNPDNTIAVSIAAINSDSERETLINQFESLPEVSAASMAQGYPGISVSGRSLFKNINSDDAISLQTNRAQGGITEVLHLKLLAGKDLPKNKQSEDSIVDVLLNKKAVDFLGISPQEVIGKNIIANLGPNAYVVGVVDDFNFSSLRSPIGAYAFNNGFEPLRYMLIRFESNDLPATLEKFKDKFKDVVPTSAFDYTFLDKNVEQMYALEQRTAKVSLIFAGLAIFVACLGLFGLAAFMAEQRTKEIGVRKVLGASVSGITKLLSKDFVKLVLIALVIAFPVAYWIAENWLQEFAYRIEVNWQIFVFAGIIAVFIAFITVSFQAIKAAVSNPINSLRKE</sequence>
<dbReference type="InterPro" id="IPR050250">
    <property type="entry name" value="Macrolide_Exporter_MacB"/>
</dbReference>
<keyword evidence="3 6" id="KW-0812">Transmembrane</keyword>
<keyword evidence="2" id="KW-1003">Cell membrane</keyword>
<evidence type="ECO:0000256" key="1">
    <source>
        <dbReference type="ARBA" id="ARBA00004651"/>
    </source>
</evidence>
<keyword evidence="4 6" id="KW-1133">Transmembrane helix</keyword>
<protein>
    <submittedName>
        <fullName evidence="8">ABC transporter permease</fullName>
    </submittedName>
</protein>
<feature type="transmembrane region" description="Helical" evidence="6">
    <location>
        <begin position="673"/>
        <end position="695"/>
    </location>
</feature>
<feature type="transmembrane region" description="Helical" evidence="6">
    <location>
        <begin position="723"/>
        <end position="742"/>
    </location>
</feature>
<keyword evidence="5 6" id="KW-0472">Membrane</keyword>
<evidence type="ECO:0000313" key="8">
    <source>
        <dbReference type="EMBL" id="MFD2832963.1"/>
    </source>
</evidence>
<dbReference type="InterPro" id="IPR025857">
    <property type="entry name" value="MacB_PCD"/>
</dbReference>
<comment type="subcellular location">
    <subcellularLocation>
        <location evidence="1">Cell membrane</location>
        <topology evidence="1">Multi-pass membrane protein</topology>
    </subcellularLocation>
</comment>
<feature type="transmembrane region" description="Helical" evidence="6">
    <location>
        <begin position="371"/>
        <end position="392"/>
    </location>
</feature>
<evidence type="ECO:0000256" key="3">
    <source>
        <dbReference type="ARBA" id="ARBA00022692"/>
    </source>
</evidence>
<feature type="domain" description="PAS" evidence="7">
    <location>
        <begin position="557"/>
        <end position="583"/>
    </location>
</feature>
<dbReference type="PROSITE" id="PS50112">
    <property type="entry name" value="PAS"/>
    <property type="match status" value="1"/>
</dbReference>
<feature type="transmembrane region" description="Helical" evidence="6">
    <location>
        <begin position="425"/>
        <end position="445"/>
    </location>
</feature>
<dbReference type="InterPro" id="IPR000014">
    <property type="entry name" value="PAS"/>
</dbReference>
<evidence type="ECO:0000256" key="2">
    <source>
        <dbReference type="ARBA" id="ARBA00022475"/>
    </source>
</evidence>